<dbReference type="Proteomes" id="UP000625711">
    <property type="component" value="Unassembled WGS sequence"/>
</dbReference>
<name>A0A834IVU3_RHYFE</name>
<comment type="caution">
    <text evidence="1">The sequence shown here is derived from an EMBL/GenBank/DDBJ whole genome shotgun (WGS) entry which is preliminary data.</text>
</comment>
<evidence type="ECO:0000313" key="1">
    <source>
        <dbReference type="EMBL" id="KAF7280767.1"/>
    </source>
</evidence>
<reference evidence="1" key="1">
    <citation type="submission" date="2020-08" db="EMBL/GenBank/DDBJ databases">
        <title>Genome sequencing and assembly of the red palm weevil Rhynchophorus ferrugineus.</title>
        <authorList>
            <person name="Dias G.B."/>
            <person name="Bergman C.M."/>
            <person name="Manee M."/>
        </authorList>
    </citation>
    <scope>NUCLEOTIDE SEQUENCE</scope>
    <source>
        <strain evidence="1">AA-2017</strain>
        <tissue evidence="1">Whole larva</tissue>
    </source>
</reference>
<accession>A0A834IVU3</accession>
<dbReference type="EMBL" id="JAACXV010000275">
    <property type="protein sequence ID" value="KAF7280767.1"/>
    <property type="molecule type" value="Genomic_DNA"/>
</dbReference>
<sequence>MENVSIIRFSVYGILSEPRGTVEIRMLSSGARKSWPGRILKLIRFAFRVDISDLCFRKVGEDQNSVSVALEREKDDDRRFVDLRSHFPASFPTGLTFVVRVYTAVLFRCRITDVLVGVERERTVRSEALTSARISSKKACVKVLLCGSSFISKCHHRSRKGILREAMETQLEISRSDGPIMQV</sequence>
<dbReference type="AlphaFoldDB" id="A0A834IVU3"/>
<protein>
    <submittedName>
        <fullName evidence="1">Uncharacterized protein</fullName>
    </submittedName>
</protein>
<gene>
    <name evidence="1" type="ORF">GWI33_005496</name>
</gene>
<evidence type="ECO:0000313" key="2">
    <source>
        <dbReference type="Proteomes" id="UP000625711"/>
    </source>
</evidence>
<organism evidence="1 2">
    <name type="scientific">Rhynchophorus ferrugineus</name>
    <name type="common">Red palm weevil</name>
    <name type="synonym">Curculio ferrugineus</name>
    <dbReference type="NCBI Taxonomy" id="354439"/>
    <lineage>
        <taxon>Eukaryota</taxon>
        <taxon>Metazoa</taxon>
        <taxon>Ecdysozoa</taxon>
        <taxon>Arthropoda</taxon>
        <taxon>Hexapoda</taxon>
        <taxon>Insecta</taxon>
        <taxon>Pterygota</taxon>
        <taxon>Neoptera</taxon>
        <taxon>Endopterygota</taxon>
        <taxon>Coleoptera</taxon>
        <taxon>Polyphaga</taxon>
        <taxon>Cucujiformia</taxon>
        <taxon>Curculionidae</taxon>
        <taxon>Dryophthorinae</taxon>
        <taxon>Rhynchophorus</taxon>
    </lineage>
</organism>
<keyword evidence="2" id="KW-1185">Reference proteome</keyword>
<proteinExistence type="predicted"/>